<dbReference type="Pfam" id="PF12710">
    <property type="entry name" value="HAD"/>
    <property type="match status" value="1"/>
</dbReference>
<dbReference type="NCBIfam" id="TIGR01488">
    <property type="entry name" value="HAD-SF-IB"/>
    <property type="match status" value="1"/>
</dbReference>
<dbReference type="OrthoDB" id="355730at2"/>
<name>A0A4R9FPK2_9LEPT</name>
<evidence type="ECO:0000313" key="4">
    <source>
        <dbReference type="EMBL" id="TGM17014.1"/>
    </source>
</evidence>
<dbReference type="PANTHER" id="PTHR43344">
    <property type="entry name" value="PHOSPHOSERINE PHOSPHATASE"/>
    <property type="match status" value="1"/>
</dbReference>
<keyword evidence="7" id="KW-1185">Reference proteome</keyword>
<reference evidence="5" key="1">
    <citation type="submission" date="2018-10" db="EMBL/GenBank/DDBJ databases">
        <authorList>
            <person name="Vincent A.T."/>
            <person name="Schiettekatte O."/>
            <person name="Bourhy P."/>
            <person name="Veyrier F.J."/>
            <person name="Picardeau M."/>
        </authorList>
    </citation>
    <scope>NUCLEOTIDE SEQUENCE</scope>
    <source>
        <strain evidence="5">201702406</strain>
    </source>
</reference>
<organism evidence="4 6">
    <name type="scientific">Leptospira selangorensis</name>
    <dbReference type="NCBI Taxonomy" id="2484982"/>
    <lineage>
        <taxon>Bacteria</taxon>
        <taxon>Pseudomonadati</taxon>
        <taxon>Spirochaetota</taxon>
        <taxon>Spirochaetia</taxon>
        <taxon>Leptospirales</taxon>
        <taxon>Leptospiraceae</taxon>
        <taxon>Leptospira</taxon>
    </lineage>
</organism>
<protein>
    <submittedName>
        <fullName evidence="4">Haloacid dehalogenase-like hydrolase</fullName>
    </submittedName>
</protein>
<dbReference type="GO" id="GO:0046872">
    <property type="term" value="F:metal ion binding"/>
    <property type="evidence" value="ECO:0007669"/>
    <property type="project" value="UniProtKB-KW"/>
</dbReference>
<dbReference type="Proteomes" id="UP000297832">
    <property type="component" value="Unassembled WGS sequence"/>
</dbReference>
<evidence type="ECO:0000313" key="7">
    <source>
        <dbReference type="Proteomes" id="UP000298057"/>
    </source>
</evidence>
<keyword evidence="3" id="KW-0460">Magnesium</keyword>
<dbReference type="GO" id="GO:0016787">
    <property type="term" value="F:hydrolase activity"/>
    <property type="evidence" value="ECO:0007669"/>
    <property type="project" value="UniProtKB-KW"/>
</dbReference>
<keyword evidence="2 4" id="KW-0378">Hydrolase</keyword>
<dbReference type="InterPro" id="IPR023214">
    <property type="entry name" value="HAD_sf"/>
</dbReference>
<evidence type="ECO:0000313" key="6">
    <source>
        <dbReference type="Proteomes" id="UP000297832"/>
    </source>
</evidence>
<evidence type="ECO:0000256" key="3">
    <source>
        <dbReference type="ARBA" id="ARBA00022842"/>
    </source>
</evidence>
<keyword evidence="1" id="KW-0479">Metal-binding</keyword>
<reference evidence="6 7" key="2">
    <citation type="journal article" date="2019" name="PLoS Negl. Trop. Dis.">
        <title>Revisiting the worldwide diversity of Leptospira species in the environment.</title>
        <authorList>
            <person name="Vincent A.T."/>
            <person name="Schiettekatte O."/>
            <person name="Bourhy P."/>
            <person name="Veyrier F.J."/>
            <person name="Picardeau M."/>
        </authorList>
    </citation>
    <scope>NUCLEOTIDE SEQUENCE [LARGE SCALE GENOMIC DNA]</scope>
    <source>
        <strain evidence="4 6">201702405</strain>
        <strain evidence="7">201702406</strain>
    </source>
</reference>
<dbReference type="Gene3D" id="3.40.50.1000">
    <property type="entry name" value="HAD superfamily/HAD-like"/>
    <property type="match status" value="1"/>
</dbReference>
<evidence type="ECO:0000256" key="1">
    <source>
        <dbReference type="ARBA" id="ARBA00022723"/>
    </source>
</evidence>
<dbReference type="AlphaFoldDB" id="A0A4R9FPK2"/>
<sequence length="271" mass="30804">MFSNSDWSSEIFSYLEENLTGRKFHTVLFDFDNTLVRHDFGEAVMCELLLAGVPWIESLSPYFPEKNICERLENLRKTDPKSFMDGIWEYYESKIEREGLGVGYRWSTWIFSGRSAKELEKTAISVWEKNQKDTSVNGVQAFLPMFEIVKELTQAGSKIWIVTASPEPVIQAVSEKWGIPRENVLGMRLIEKDGILSPDLIEPFTYGIGKVELLNLANGNLGYDLAFGDSENDFPMLANTRSRGIFLDRGKKSPPPGAFVQSVKNWKTIPL</sequence>
<dbReference type="InterPro" id="IPR050582">
    <property type="entry name" value="HAD-like_SerB"/>
</dbReference>
<dbReference type="Proteomes" id="UP000298057">
    <property type="component" value="Unassembled WGS sequence"/>
</dbReference>
<dbReference type="RefSeq" id="WP_135627327.1">
    <property type="nucleotide sequence ID" value="NZ_RQES01000024.1"/>
</dbReference>
<dbReference type="SUPFAM" id="SSF56784">
    <property type="entry name" value="HAD-like"/>
    <property type="match status" value="1"/>
</dbReference>
<dbReference type="EMBL" id="RQGU01000090">
    <property type="protein sequence ID" value="TGM21352.1"/>
    <property type="molecule type" value="Genomic_DNA"/>
</dbReference>
<evidence type="ECO:0000256" key="2">
    <source>
        <dbReference type="ARBA" id="ARBA00022801"/>
    </source>
</evidence>
<dbReference type="PANTHER" id="PTHR43344:SF13">
    <property type="entry name" value="PHOSPHATASE RV3661-RELATED"/>
    <property type="match status" value="1"/>
</dbReference>
<gene>
    <name evidence="4" type="ORF">EHQ81_00425</name>
    <name evidence="5" type="ORF">EHQ82_10170</name>
</gene>
<proteinExistence type="predicted"/>
<dbReference type="EMBL" id="RQGV01000001">
    <property type="protein sequence ID" value="TGM17014.1"/>
    <property type="molecule type" value="Genomic_DNA"/>
</dbReference>
<evidence type="ECO:0000313" key="5">
    <source>
        <dbReference type="EMBL" id="TGM21352.1"/>
    </source>
</evidence>
<accession>A0A4R9FPK2</accession>
<comment type="caution">
    <text evidence="4">The sequence shown here is derived from an EMBL/GenBank/DDBJ whole genome shotgun (WGS) entry which is preliminary data.</text>
</comment>
<dbReference type="InterPro" id="IPR036412">
    <property type="entry name" value="HAD-like_sf"/>
</dbReference>